<organism evidence="3">
    <name type="scientific">Amphimedon queenslandica</name>
    <name type="common">Sponge</name>
    <dbReference type="NCBI Taxonomy" id="400682"/>
    <lineage>
        <taxon>Eukaryota</taxon>
        <taxon>Metazoa</taxon>
        <taxon>Porifera</taxon>
        <taxon>Demospongiae</taxon>
        <taxon>Heteroscleromorpha</taxon>
        <taxon>Haplosclerida</taxon>
        <taxon>Niphatidae</taxon>
        <taxon>Amphimedon</taxon>
    </lineage>
</organism>
<evidence type="ECO:0000256" key="2">
    <source>
        <dbReference type="SAM" id="Phobius"/>
    </source>
</evidence>
<name>A0A1X7TXU8_AMPQE</name>
<keyword evidence="2" id="KW-0472">Membrane</keyword>
<protein>
    <recommendedName>
        <fullName evidence="4">Death domain-containing protein</fullName>
    </recommendedName>
</protein>
<feature type="transmembrane region" description="Helical" evidence="2">
    <location>
        <begin position="57"/>
        <end position="78"/>
    </location>
</feature>
<feature type="region of interest" description="Disordered" evidence="1">
    <location>
        <begin position="552"/>
        <end position="588"/>
    </location>
</feature>
<feature type="compositionally biased region" description="Polar residues" evidence="1">
    <location>
        <begin position="569"/>
        <end position="580"/>
    </location>
</feature>
<evidence type="ECO:0000256" key="1">
    <source>
        <dbReference type="SAM" id="MobiDB-lite"/>
    </source>
</evidence>
<sequence>MIDVSQWRASIGLWNYCQAASSRPANGHHSHSFKAAVDSKSGSTTSGEQKTSKLPAVLSYISFLLLLFHSLSLLRHILMIPPTGNCYQVQCTTGVTVTDTNYLQSVVLAGGSSSNLIYNDLYLIVCLRMLLLLSGDVELNPGPMIDDQPDIFLLLQWLQPLVDWQSFGLLLPGVTQQDITTIEDFAIDAEQSKGALFSQWLQKNPRATWRDVLNALTKREEINILQTINDQLQVHQCTGEKELNMAAVIKIFVSSAHHYMLIGNGLGVNTADLMQIPGATSTKLHLVFQRWFDADRDVNWDTLIKLCDDYPDELGKARFNLRSIEDTSISDDPSLASHSASSLSTSADPFVKRELTKSDHGTIMGLIDKDIAPKYKELAIQFRIPQGTIDTIAYNNRNNSAWDGLNDVVADWLRGNTEVYDEGVKASARWLYDAVRAIDHKHLGTKIAKEFGIPEQSDQSTQEADKGATGTGIEETDLEEPLGSTGVPIKVKAYNEKTSEKDSVEDLIKSGIPEQWCKEGIMTLTLTRVLMIGPAGSGKTCAQCLLLNEPPPPLKSASSSDSSTSSDPHTNAPSVTNSPPADSGLTLVSKHTTDSTPIACKAVKALRIAFDGKETWNKITAKELLEQLAYSLNEAVEDNAAKDDIKKEELKETHTEHSDSQNEEHTDSEPDSKHSSSDPEKLENSKESKQKETLEDNSDFENFLKKIVLHSSKAKALKLSEKWVYIVDSGGQPAYQELLPVFTRAATLNVITLDISKGIDEEFEFMYRFDGEEFECDRGMKYSNCKIFNSVVSSASVQKQLDIPFMKKKKDGEHNKPKHSMSFVLGTHYDVLIKEKGTEKAEEMVKDMSKKLMSPENILPHLTKRIISKVHGNSVIYPVDTMQQNPVRRKKISEKILKIMSKCTEVTIEIEAPMRCFVFELYLEEKAKGKGFVTKDEVIKDPKIFSYMKGDVDTALKFLHDSTIILYQPDIEPQLVFVDPQKILNVLSHLLALTYVDYPTAQSLAKDIEQSEMDCLIKKGLFTKELLERFTGIFSDSFTSEYFIDLLEHLHIIKSQAQNGDKYYFLPSALPTYNNNYDITHVTTKPLYYVWWEGESKSKNFILVPQGIFPLIYIHLLDLLEQKNYEPKFPPRPKYRDAFLLWIYVEGERYTLYIINRYEHIEVYFDGPNCPQVQKLIETAINKSSDVIHAEKNYVSAFPCPKGIKQCYCIVDEKYLYKRVANCSSTCNSKKISESDESYWCWFDCSSAGDKAKSIKREKTNPKETLGELRDAKHNPGTITDKELTKAAVIKIFGSSAAHYMTIGDGLHVNVSDLKPIPGTADTNLNLVFQRWFNADRDVNWDTLIKLCDDFPDQLGKAKSDLLAYIGQTSYVSAGAERSKRKLAETDTRQYNAKKLKVEEEEDEDMPDIN</sequence>
<keyword evidence="2" id="KW-0812">Transmembrane</keyword>
<dbReference type="OrthoDB" id="6078042at2759"/>
<dbReference type="EnsemblMetazoa" id="Aqu2.1.20068_001">
    <property type="protein sequence ID" value="Aqu2.1.20068_001"/>
    <property type="gene ID" value="Aqu2.1.20068"/>
</dbReference>
<accession>A0A1X7TXU8</accession>
<evidence type="ECO:0000313" key="3">
    <source>
        <dbReference type="EnsemblMetazoa" id="Aqu2.1.20068_001"/>
    </source>
</evidence>
<feature type="compositionally biased region" description="Low complexity" evidence="1">
    <location>
        <begin position="555"/>
        <end position="568"/>
    </location>
</feature>
<evidence type="ECO:0008006" key="4">
    <source>
        <dbReference type="Google" id="ProtNLM"/>
    </source>
</evidence>
<keyword evidence="2" id="KW-1133">Transmembrane helix</keyword>
<feature type="region of interest" description="Disordered" evidence="1">
    <location>
        <begin position="450"/>
        <end position="484"/>
    </location>
</feature>
<dbReference type="InParanoid" id="A0A1X7TXU8"/>
<proteinExistence type="predicted"/>
<reference evidence="3" key="1">
    <citation type="submission" date="2017-05" db="UniProtKB">
        <authorList>
            <consortium name="EnsemblMetazoa"/>
        </authorList>
    </citation>
    <scope>IDENTIFICATION</scope>
</reference>
<feature type="region of interest" description="Disordered" evidence="1">
    <location>
        <begin position="649"/>
        <end position="694"/>
    </location>
</feature>